<evidence type="ECO:0000313" key="3">
    <source>
        <dbReference type="Proteomes" id="UP000189941"/>
    </source>
</evidence>
<keyword evidence="1" id="KW-0472">Membrane</keyword>
<keyword evidence="1" id="KW-1133">Transmembrane helix</keyword>
<feature type="transmembrane region" description="Helical" evidence="1">
    <location>
        <begin position="67"/>
        <end position="90"/>
    </location>
</feature>
<reference evidence="3" key="1">
    <citation type="submission" date="2017-02" db="EMBL/GenBank/DDBJ databases">
        <authorList>
            <person name="Varghese N."/>
            <person name="Submissions S."/>
        </authorList>
    </citation>
    <scope>NUCLEOTIDE SEQUENCE [LARGE SCALE GENOMIC DNA]</scope>
    <source>
        <strain evidence="3">DSM 15739</strain>
    </source>
</reference>
<evidence type="ECO:0000256" key="1">
    <source>
        <dbReference type="SAM" id="Phobius"/>
    </source>
</evidence>
<dbReference type="Proteomes" id="UP000189941">
    <property type="component" value="Unassembled WGS sequence"/>
</dbReference>
<dbReference type="OrthoDB" id="2194707at2"/>
<feature type="transmembrane region" description="Helical" evidence="1">
    <location>
        <begin position="96"/>
        <end position="120"/>
    </location>
</feature>
<accession>A0A1T4MUS6</accession>
<organism evidence="2 3">
    <name type="scientific">Globicatella sulfidifaciens DSM 15739</name>
    <dbReference type="NCBI Taxonomy" id="1121925"/>
    <lineage>
        <taxon>Bacteria</taxon>
        <taxon>Bacillati</taxon>
        <taxon>Bacillota</taxon>
        <taxon>Bacilli</taxon>
        <taxon>Lactobacillales</taxon>
        <taxon>Aerococcaceae</taxon>
        <taxon>Globicatella</taxon>
    </lineage>
</organism>
<feature type="transmembrane region" description="Helical" evidence="1">
    <location>
        <begin position="166"/>
        <end position="185"/>
    </location>
</feature>
<gene>
    <name evidence="2" type="ORF">SAMN02746011_01554</name>
</gene>
<proteinExistence type="predicted"/>
<protein>
    <submittedName>
        <fullName evidence="2">Uncharacterized protein</fullName>
    </submittedName>
</protein>
<evidence type="ECO:0000313" key="2">
    <source>
        <dbReference type="EMBL" id="SJZ70742.1"/>
    </source>
</evidence>
<keyword evidence="3" id="KW-1185">Reference proteome</keyword>
<dbReference type="AlphaFoldDB" id="A0A1T4MUS6"/>
<keyword evidence="1" id="KW-0812">Transmembrane</keyword>
<sequence>MKTNRVVKVVDFFYTLVKSSLIFWRAMLKNGIIFGLVEAMIEMLNYIDQKGLGKNILKLEKTTDNKVSYVLSLLFMFFTMATFIGVSTIAVEYQQLIGMAILICSAEALIVLLVSLHYTIVKDRISLKRLYNAIKNIIKDWSLTLLFIGCIFFGLIIVYFSPILAFFVYPGLMGNVICLYLIKIYSKKEVSL</sequence>
<dbReference type="RefSeq" id="WP_078756267.1">
    <property type="nucleotide sequence ID" value="NZ_FUWO01000014.1"/>
</dbReference>
<dbReference type="STRING" id="1121925.SAMN02746011_01554"/>
<feature type="transmembrane region" description="Helical" evidence="1">
    <location>
        <begin position="141"/>
        <end position="160"/>
    </location>
</feature>
<name>A0A1T4MUS6_9LACT</name>
<dbReference type="EMBL" id="FUWO01000014">
    <property type="protein sequence ID" value="SJZ70742.1"/>
    <property type="molecule type" value="Genomic_DNA"/>
</dbReference>